<dbReference type="InterPro" id="IPR017871">
    <property type="entry name" value="ABC_transporter-like_CS"/>
</dbReference>
<dbReference type="RefSeq" id="WP_129275945.1">
    <property type="nucleotide sequence ID" value="NZ_MZXW01000055.1"/>
</dbReference>
<feature type="transmembrane region" description="Helical" evidence="10">
    <location>
        <begin position="277"/>
        <end position="297"/>
    </location>
</feature>
<keyword evidence="14" id="KW-1185">Reference proteome</keyword>
<evidence type="ECO:0000256" key="3">
    <source>
        <dbReference type="ARBA" id="ARBA00022448"/>
    </source>
</evidence>
<feature type="transmembrane region" description="Helical" evidence="10">
    <location>
        <begin position="71"/>
        <end position="91"/>
    </location>
</feature>
<dbReference type="OrthoDB" id="9810134at2"/>
<dbReference type="SUPFAM" id="SSF52540">
    <property type="entry name" value="P-loop containing nucleoside triphosphate hydrolases"/>
    <property type="match status" value="1"/>
</dbReference>
<dbReference type="InterPro" id="IPR003593">
    <property type="entry name" value="AAA+_ATPase"/>
</dbReference>
<comment type="similarity">
    <text evidence="2">Belongs to the ABC transporter superfamily.</text>
</comment>
<dbReference type="SMART" id="SM00382">
    <property type="entry name" value="AAA"/>
    <property type="match status" value="1"/>
</dbReference>
<evidence type="ECO:0000259" key="11">
    <source>
        <dbReference type="PROSITE" id="PS50893"/>
    </source>
</evidence>
<dbReference type="InterPro" id="IPR050835">
    <property type="entry name" value="ABC_transporter_sub-D"/>
</dbReference>
<dbReference type="Pfam" id="PF00005">
    <property type="entry name" value="ABC_tran"/>
    <property type="match status" value="1"/>
</dbReference>
<dbReference type="GO" id="GO:0005524">
    <property type="term" value="F:ATP binding"/>
    <property type="evidence" value="ECO:0007669"/>
    <property type="project" value="UniProtKB-KW"/>
</dbReference>
<dbReference type="PANTHER" id="PTHR11384:SF59">
    <property type="entry name" value="LYSOSOMAL COBALAMIN TRANSPORTER ABCD4"/>
    <property type="match status" value="1"/>
</dbReference>
<dbReference type="AlphaFoldDB" id="A0A4Q1UH86"/>
<dbReference type="CDD" id="cd03223">
    <property type="entry name" value="ABCD_peroxisomal_ALDP"/>
    <property type="match status" value="1"/>
</dbReference>
<dbReference type="GO" id="GO:0140359">
    <property type="term" value="F:ABC-type transporter activity"/>
    <property type="evidence" value="ECO:0007669"/>
    <property type="project" value="InterPro"/>
</dbReference>
<dbReference type="Gene3D" id="1.20.1560.10">
    <property type="entry name" value="ABC transporter type 1, transmembrane domain"/>
    <property type="match status" value="1"/>
</dbReference>
<evidence type="ECO:0000313" key="13">
    <source>
        <dbReference type="EMBL" id="RXT33655.1"/>
    </source>
</evidence>
<comment type="caution">
    <text evidence="13">The sequence shown here is derived from an EMBL/GenBank/DDBJ whole genome shotgun (WGS) entry which is preliminary data.</text>
</comment>
<reference evidence="13 14" key="1">
    <citation type="submission" date="2017-03" db="EMBL/GenBank/DDBJ databases">
        <authorList>
            <person name="Safronova V.I."/>
            <person name="Sazanova A.L."/>
            <person name="Chirak E.R."/>
        </authorList>
    </citation>
    <scope>NUCLEOTIDE SEQUENCE [LARGE SCALE GENOMIC DNA]</scope>
    <source>
        <strain evidence="13 14">Opo-243</strain>
    </source>
</reference>
<dbReference type="InterPro" id="IPR011527">
    <property type="entry name" value="ABC1_TM_dom"/>
</dbReference>
<name>A0A4Q1UH86_9BRAD</name>
<keyword evidence="4 10" id="KW-0812">Transmembrane</keyword>
<keyword evidence="6 13" id="KW-0067">ATP-binding</keyword>
<keyword evidence="7 10" id="KW-1133">Transmembrane helix</keyword>
<evidence type="ECO:0000256" key="1">
    <source>
        <dbReference type="ARBA" id="ARBA00004651"/>
    </source>
</evidence>
<dbReference type="GO" id="GO:0005886">
    <property type="term" value="C:plasma membrane"/>
    <property type="evidence" value="ECO:0007669"/>
    <property type="project" value="UniProtKB-SubCell"/>
</dbReference>
<dbReference type="PROSITE" id="PS50929">
    <property type="entry name" value="ABC_TM1F"/>
    <property type="match status" value="1"/>
</dbReference>
<evidence type="ECO:0000256" key="8">
    <source>
        <dbReference type="ARBA" id="ARBA00023136"/>
    </source>
</evidence>
<evidence type="ECO:0000256" key="7">
    <source>
        <dbReference type="ARBA" id="ARBA00022989"/>
    </source>
</evidence>
<feature type="transmembrane region" description="Helical" evidence="10">
    <location>
        <begin position="30"/>
        <end position="51"/>
    </location>
</feature>
<keyword evidence="3" id="KW-0813">Transport</keyword>
<dbReference type="Pfam" id="PF06472">
    <property type="entry name" value="ABC_membrane_2"/>
    <property type="match status" value="1"/>
</dbReference>
<dbReference type="InterPro" id="IPR027417">
    <property type="entry name" value="P-loop_NTPase"/>
</dbReference>
<feature type="transmembrane region" description="Helical" evidence="10">
    <location>
        <begin position="148"/>
        <end position="170"/>
    </location>
</feature>
<dbReference type="Proteomes" id="UP000290819">
    <property type="component" value="Unassembled WGS sequence"/>
</dbReference>
<evidence type="ECO:0000313" key="14">
    <source>
        <dbReference type="Proteomes" id="UP000290819"/>
    </source>
</evidence>
<protein>
    <submittedName>
        <fullName evidence="13">ABC transporter ATP-binding protein</fullName>
    </submittedName>
</protein>
<keyword evidence="5" id="KW-0547">Nucleotide-binding</keyword>
<evidence type="ECO:0000256" key="2">
    <source>
        <dbReference type="ARBA" id="ARBA00005417"/>
    </source>
</evidence>
<gene>
    <name evidence="13" type="ORF">B5V03_39775</name>
</gene>
<proteinExistence type="inferred from homology"/>
<evidence type="ECO:0000256" key="5">
    <source>
        <dbReference type="ARBA" id="ARBA00022741"/>
    </source>
</evidence>
<dbReference type="PROSITE" id="PS00211">
    <property type="entry name" value="ABC_TRANSPORTER_1"/>
    <property type="match status" value="1"/>
</dbReference>
<evidence type="ECO:0000256" key="6">
    <source>
        <dbReference type="ARBA" id="ARBA00022840"/>
    </source>
</evidence>
<dbReference type="SUPFAM" id="SSF90123">
    <property type="entry name" value="ABC transporter transmembrane region"/>
    <property type="match status" value="1"/>
</dbReference>
<feature type="transmembrane region" description="Helical" evidence="10">
    <location>
        <begin position="190"/>
        <end position="211"/>
    </location>
</feature>
<feature type="domain" description="ABC transmembrane type-1" evidence="12">
    <location>
        <begin position="29"/>
        <end position="331"/>
    </location>
</feature>
<feature type="domain" description="ABC transporter" evidence="11">
    <location>
        <begin position="370"/>
        <end position="586"/>
    </location>
</feature>
<evidence type="ECO:0000259" key="12">
    <source>
        <dbReference type="PROSITE" id="PS50929"/>
    </source>
</evidence>
<evidence type="ECO:0000256" key="9">
    <source>
        <dbReference type="ARBA" id="ARBA00024722"/>
    </source>
</evidence>
<dbReference type="PANTHER" id="PTHR11384">
    <property type="entry name" value="ATP-BINDING CASSETTE, SUB-FAMILY D MEMBER"/>
    <property type="match status" value="1"/>
</dbReference>
<evidence type="ECO:0000256" key="10">
    <source>
        <dbReference type="SAM" id="Phobius"/>
    </source>
</evidence>
<accession>A0A4Q1UH86</accession>
<comment type="function">
    <text evidence="9">Involved in beta-(1--&gt;2)glucan export. Transmembrane domains (TMD) form a pore in the inner membrane and the ATP-binding domain (NBD) is responsible for energy generation.</text>
</comment>
<dbReference type="InterPro" id="IPR036640">
    <property type="entry name" value="ABC1_TM_sf"/>
</dbReference>
<keyword evidence="8 10" id="KW-0472">Membrane</keyword>
<sequence length="587" mass="64931">MKNISATLAIVWRIAIPYFRSEDKWAGRGLLGAVIAIELALVAIDVLVNQWQNRFYSALQNSDWDAFVTQIWIFIALAFTYIALAVYKLYLNQWLQIRWRQWLTRHYLGEWLAGATHYRMQLKGDAADNPDQRITEDVKNFVEQTLTIGLGLLSSIVTLFSFALILWGLSNAAPLHLFGTDLMIPGYLCWGALIYAVFGTALTHWIGAPLVNLNFEQQRYEADFRFNLVRVRENSEQIALLKGEGAERGRLLDRFGLVIGNWYAIMSRTKRLTMFTASYQQAAVIFPYVLVAPAFFAKKIQLGDMMQTASAFSSVQGALSFFVVAYRSLAEWRSIVARLDGFEMSVDTAANLPAHEATIELKAAGGSRNIGLDKLCVYLPNGTPLVAADGFAIQAPERVLVTGPSGSGKSTLFRAIAGIWPFGTGTIVIPAQAKLMMLPQRPYFPVGALGDAVIYPAAPGAFQAPRIRDAVIAVGLPDLAERLNEDGHWNRVLSLGEQQRLGLARALLHVPDYLFLDEATASLDEPSEARLYRLLAEKLPQATIVSIGHRSTLDAFHTRKVAMVKDGAIHVLGKDDASAEKEPTAAR</sequence>
<evidence type="ECO:0000256" key="4">
    <source>
        <dbReference type="ARBA" id="ARBA00022692"/>
    </source>
</evidence>
<dbReference type="Gene3D" id="3.40.50.300">
    <property type="entry name" value="P-loop containing nucleotide triphosphate hydrolases"/>
    <property type="match status" value="1"/>
</dbReference>
<comment type="subcellular location">
    <subcellularLocation>
        <location evidence="1">Cell membrane</location>
        <topology evidence="1">Multi-pass membrane protein</topology>
    </subcellularLocation>
</comment>
<organism evidence="13 14">
    <name type="scientific">Bradyrhizobium betae</name>
    <dbReference type="NCBI Taxonomy" id="244734"/>
    <lineage>
        <taxon>Bacteria</taxon>
        <taxon>Pseudomonadati</taxon>
        <taxon>Pseudomonadota</taxon>
        <taxon>Alphaproteobacteria</taxon>
        <taxon>Hyphomicrobiales</taxon>
        <taxon>Nitrobacteraceae</taxon>
        <taxon>Bradyrhizobium</taxon>
    </lineage>
</organism>
<dbReference type="GO" id="GO:0016887">
    <property type="term" value="F:ATP hydrolysis activity"/>
    <property type="evidence" value="ECO:0007669"/>
    <property type="project" value="InterPro"/>
</dbReference>
<dbReference type="EMBL" id="MZXW01000055">
    <property type="protein sequence ID" value="RXT33655.1"/>
    <property type="molecule type" value="Genomic_DNA"/>
</dbReference>
<dbReference type="PROSITE" id="PS50893">
    <property type="entry name" value="ABC_TRANSPORTER_2"/>
    <property type="match status" value="1"/>
</dbReference>
<dbReference type="InterPro" id="IPR003439">
    <property type="entry name" value="ABC_transporter-like_ATP-bd"/>
</dbReference>